<evidence type="ECO:0000313" key="1">
    <source>
        <dbReference type="EMBL" id="KAF2962858.1"/>
    </source>
</evidence>
<organism evidence="1 2">
    <name type="scientific">Xylaria multiplex</name>
    <dbReference type="NCBI Taxonomy" id="323545"/>
    <lineage>
        <taxon>Eukaryota</taxon>
        <taxon>Fungi</taxon>
        <taxon>Dikarya</taxon>
        <taxon>Ascomycota</taxon>
        <taxon>Pezizomycotina</taxon>
        <taxon>Sordariomycetes</taxon>
        <taxon>Xylariomycetidae</taxon>
        <taxon>Xylariales</taxon>
        <taxon>Xylariaceae</taxon>
        <taxon>Xylaria</taxon>
    </lineage>
</organism>
<dbReference type="EMBL" id="WUBL01000263">
    <property type="protein sequence ID" value="KAF2962858.1"/>
    <property type="molecule type" value="Genomic_DNA"/>
</dbReference>
<dbReference type="InterPro" id="IPR032675">
    <property type="entry name" value="LRR_dom_sf"/>
</dbReference>
<dbReference type="Gene3D" id="3.80.10.10">
    <property type="entry name" value="Ribonuclease Inhibitor"/>
    <property type="match status" value="1"/>
</dbReference>
<name>A0A7C8IJ47_9PEZI</name>
<proteinExistence type="predicted"/>
<dbReference type="SUPFAM" id="SSF52047">
    <property type="entry name" value="RNI-like"/>
    <property type="match status" value="1"/>
</dbReference>
<evidence type="ECO:0000313" key="2">
    <source>
        <dbReference type="Proteomes" id="UP000481858"/>
    </source>
</evidence>
<keyword evidence="2" id="KW-1185">Reference proteome</keyword>
<dbReference type="OrthoDB" id="3945550at2759"/>
<protein>
    <submittedName>
        <fullName evidence="1">Uncharacterized protein</fullName>
    </submittedName>
</protein>
<reference evidence="1 2" key="1">
    <citation type="submission" date="2019-12" db="EMBL/GenBank/DDBJ databases">
        <title>Draft genome sequence of the ascomycete Xylaria multiplex DSM 110363.</title>
        <authorList>
            <person name="Buettner E."/>
            <person name="Kellner H."/>
        </authorList>
    </citation>
    <scope>NUCLEOTIDE SEQUENCE [LARGE SCALE GENOMIC DNA]</scope>
    <source>
        <strain evidence="1 2">DSM 110363</strain>
    </source>
</reference>
<comment type="caution">
    <text evidence="1">The sequence shown here is derived from an EMBL/GenBank/DDBJ whole genome shotgun (WGS) entry which is preliminary data.</text>
</comment>
<gene>
    <name evidence="1" type="ORF">GQX73_g10708</name>
</gene>
<sequence>MSTPTLETLPLIALDRICECLVESDPKRHSIHAFSLASRRCCSAVSLQRFNKIHLAVWSRSRLQADLCRWNEILRPDNRFRYVRELKVSGNAFAFEGDEEEAENLRERSVGYRDREIQAMIDMHECCSPPNIPKRYAEDTSPSSQHGVQLEAWGPLAHFIGQLSGLGDLLWCCGSKMPRNILSAVHGVGCRLHMSFFRLHSLIQDRHYPRDVDPDEFALATSPSLYSIFVPFYDYDTYGRVDYNGEAALRMVAGAAPNLAHVWMQLTPPGDSLDFRNAYGAPRPTWSGFFPKTTTTDQRNQGNLQSLVLSDGTIYPGHIENWSRHTNFAKLRHLVIYWVYATPGVAGSLHCLAEMASHGHFESLHTLKLQLPDEYCHRTQEGLTLFFENLNPLEKLDLNGYISNEAFKTALGRHGSTLKRLSILSGRRTRSEHPQFVFSHVEIQYLVGQCPNLEHLEFPVNRTQGDADETAIYRELSNLPRLEYVSLRLQFSLAIEQLEEEKEMAHFADLRRSFINSAVDSSLVLSIFNTISPSRKLRYLGVNNWVDLDTPTASIAIDPSNIFSWLGRNWACERDDQGDISVRGLDKEDKFTDLEYIFEDYYIHPYYVRVWNSIWPQKTSRWWESWKSLPLSTQHSIVT</sequence>
<dbReference type="Proteomes" id="UP000481858">
    <property type="component" value="Unassembled WGS sequence"/>
</dbReference>
<dbReference type="AlphaFoldDB" id="A0A7C8IJ47"/>
<accession>A0A7C8IJ47</accession>
<dbReference type="InParanoid" id="A0A7C8IJ47"/>